<keyword evidence="8 11" id="KW-1133">Transmembrane helix</keyword>
<evidence type="ECO:0000256" key="5">
    <source>
        <dbReference type="ARBA" id="ARBA00022556"/>
    </source>
</evidence>
<accession>A0A1F7GXJ6</accession>
<keyword evidence="9" id="KW-0443">Lipid metabolism</keyword>
<organism evidence="13 14">
    <name type="scientific">Candidatus Roizmanbacteria bacterium RIFCSPHIGHO2_02_FULL_37_24</name>
    <dbReference type="NCBI Taxonomy" id="1802037"/>
    <lineage>
        <taxon>Bacteria</taxon>
        <taxon>Candidatus Roizmaniibacteriota</taxon>
    </lineage>
</organism>
<dbReference type="EMBL" id="MFZM01000024">
    <property type="protein sequence ID" value="OGK23212.1"/>
    <property type="molecule type" value="Genomic_DNA"/>
</dbReference>
<dbReference type="SUPFAM" id="SSF103481">
    <property type="entry name" value="Multidrug resistance efflux transporter EmrE"/>
    <property type="match status" value="1"/>
</dbReference>
<evidence type="ECO:0000313" key="14">
    <source>
        <dbReference type="Proteomes" id="UP000177159"/>
    </source>
</evidence>
<dbReference type="InterPro" id="IPR037185">
    <property type="entry name" value="EmrE-like"/>
</dbReference>
<dbReference type="Proteomes" id="UP000177159">
    <property type="component" value="Unassembled WGS sequence"/>
</dbReference>
<evidence type="ECO:0000256" key="11">
    <source>
        <dbReference type="SAM" id="Phobius"/>
    </source>
</evidence>
<evidence type="ECO:0000256" key="1">
    <source>
        <dbReference type="ARBA" id="ARBA00004651"/>
    </source>
</evidence>
<feature type="transmembrane region" description="Helical" evidence="11">
    <location>
        <begin position="44"/>
        <end position="63"/>
    </location>
</feature>
<keyword evidence="6 11" id="KW-0812">Transmembrane</keyword>
<comment type="subcellular location">
    <subcellularLocation>
        <location evidence="1">Cell membrane</location>
        <topology evidence="1">Multi-pass membrane protein</topology>
    </subcellularLocation>
</comment>
<proteinExistence type="predicted"/>
<evidence type="ECO:0000256" key="4">
    <source>
        <dbReference type="ARBA" id="ARBA00022519"/>
    </source>
</evidence>
<gene>
    <name evidence="13" type="ORF">A3C24_00965</name>
</gene>
<dbReference type="GO" id="GO:0009103">
    <property type="term" value="P:lipopolysaccharide biosynthetic process"/>
    <property type="evidence" value="ECO:0007669"/>
    <property type="project" value="UniProtKB-KW"/>
</dbReference>
<evidence type="ECO:0000256" key="9">
    <source>
        <dbReference type="ARBA" id="ARBA00023098"/>
    </source>
</evidence>
<dbReference type="GO" id="GO:0005886">
    <property type="term" value="C:plasma membrane"/>
    <property type="evidence" value="ECO:0007669"/>
    <property type="project" value="UniProtKB-SubCell"/>
</dbReference>
<keyword evidence="7" id="KW-0448">Lipopolysaccharide biosynthesis</keyword>
<protein>
    <recommendedName>
        <fullName evidence="12">EamA domain-containing protein</fullName>
    </recommendedName>
</protein>
<evidence type="ECO:0000259" key="12">
    <source>
        <dbReference type="Pfam" id="PF00892"/>
    </source>
</evidence>
<feature type="transmembrane region" description="Helical" evidence="11">
    <location>
        <begin position="70"/>
        <end position="90"/>
    </location>
</feature>
<dbReference type="InterPro" id="IPR000620">
    <property type="entry name" value="EamA_dom"/>
</dbReference>
<keyword evidence="3" id="KW-0444">Lipid biosynthesis</keyword>
<keyword evidence="2" id="KW-1003">Cell membrane</keyword>
<keyword evidence="4" id="KW-0997">Cell inner membrane</keyword>
<evidence type="ECO:0000256" key="2">
    <source>
        <dbReference type="ARBA" id="ARBA00022475"/>
    </source>
</evidence>
<dbReference type="InterPro" id="IPR000390">
    <property type="entry name" value="Small_drug/metabolite_transptr"/>
</dbReference>
<dbReference type="Pfam" id="PF00892">
    <property type="entry name" value="EamA"/>
    <property type="match status" value="1"/>
</dbReference>
<dbReference type="GO" id="GO:0022857">
    <property type="term" value="F:transmembrane transporter activity"/>
    <property type="evidence" value="ECO:0007669"/>
    <property type="project" value="InterPro"/>
</dbReference>
<dbReference type="AlphaFoldDB" id="A0A1F7GXJ6"/>
<evidence type="ECO:0000256" key="10">
    <source>
        <dbReference type="ARBA" id="ARBA00023136"/>
    </source>
</evidence>
<feature type="transmembrane region" description="Helical" evidence="11">
    <location>
        <begin position="96"/>
        <end position="113"/>
    </location>
</feature>
<evidence type="ECO:0000256" key="7">
    <source>
        <dbReference type="ARBA" id="ARBA00022985"/>
    </source>
</evidence>
<evidence type="ECO:0000256" key="6">
    <source>
        <dbReference type="ARBA" id="ARBA00022692"/>
    </source>
</evidence>
<dbReference type="PANTHER" id="PTHR30561">
    <property type="entry name" value="SMR FAMILY PROTON-DEPENDENT DRUG EFFLUX TRANSPORTER SUGE"/>
    <property type="match status" value="1"/>
</dbReference>
<keyword evidence="5" id="KW-0441">Lipid A biosynthesis</keyword>
<keyword evidence="10 11" id="KW-0472">Membrane</keyword>
<evidence type="ECO:0000256" key="3">
    <source>
        <dbReference type="ARBA" id="ARBA00022516"/>
    </source>
</evidence>
<sequence length="117" mass="12785">MKYFLLVLAIILLSAGQLLLKKGVIDAPPQGTLQSVVTTLLNPYVIAGYFFYGVSSIVGLYVLKQLPISVAFPAMSTTYIIIVFTSALWFKEPLTSYKLIGVALILFGVSFLFRDGS</sequence>
<evidence type="ECO:0000256" key="8">
    <source>
        <dbReference type="ARBA" id="ARBA00022989"/>
    </source>
</evidence>
<dbReference type="PANTHER" id="PTHR30561:SF9">
    <property type="entry name" value="4-AMINO-4-DEOXY-L-ARABINOSE-PHOSPHOUNDECAPRENOL FLIPPASE SUBUNIT ARNF-RELATED"/>
    <property type="match status" value="1"/>
</dbReference>
<name>A0A1F7GXJ6_9BACT</name>
<evidence type="ECO:0000313" key="13">
    <source>
        <dbReference type="EMBL" id="OGK23212.1"/>
    </source>
</evidence>
<dbReference type="Gene3D" id="1.10.3730.20">
    <property type="match status" value="1"/>
</dbReference>
<comment type="caution">
    <text evidence="13">The sequence shown here is derived from an EMBL/GenBank/DDBJ whole genome shotgun (WGS) entry which is preliminary data.</text>
</comment>
<reference evidence="13 14" key="1">
    <citation type="journal article" date="2016" name="Nat. Commun.">
        <title>Thousands of microbial genomes shed light on interconnected biogeochemical processes in an aquifer system.</title>
        <authorList>
            <person name="Anantharaman K."/>
            <person name="Brown C.T."/>
            <person name="Hug L.A."/>
            <person name="Sharon I."/>
            <person name="Castelle C.J."/>
            <person name="Probst A.J."/>
            <person name="Thomas B.C."/>
            <person name="Singh A."/>
            <person name="Wilkins M.J."/>
            <person name="Karaoz U."/>
            <person name="Brodie E.L."/>
            <person name="Williams K.H."/>
            <person name="Hubbard S.S."/>
            <person name="Banfield J.F."/>
        </authorList>
    </citation>
    <scope>NUCLEOTIDE SEQUENCE [LARGE SCALE GENOMIC DNA]</scope>
</reference>
<feature type="domain" description="EamA" evidence="12">
    <location>
        <begin position="8"/>
        <end position="113"/>
    </location>
</feature>